<organism evidence="1 2">
    <name type="scientific">Prosthecobacter dejongeii</name>
    <dbReference type="NCBI Taxonomy" id="48465"/>
    <lineage>
        <taxon>Bacteria</taxon>
        <taxon>Pseudomonadati</taxon>
        <taxon>Verrucomicrobiota</taxon>
        <taxon>Verrucomicrobiia</taxon>
        <taxon>Verrucomicrobiales</taxon>
        <taxon>Verrucomicrobiaceae</taxon>
        <taxon>Prosthecobacter</taxon>
    </lineage>
</organism>
<evidence type="ECO:0000313" key="2">
    <source>
        <dbReference type="Proteomes" id="UP000534294"/>
    </source>
</evidence>
<accession>A0A7W8DQB3</accession>
<comment type="caution">
    <text evidence="1">The sequence shown here is derived from an EMBL/GenBank/DDBJ whole genome shotgun (WGS) entry which is preliminary data.</text>
</comment>
<protein>
    <submittedName>
        <fullName evidence="1">Uncharacterized protein</fullName>
    </submittedName>
</protein>
<proteinExistence type="predicted"/>
<dbReference type="AlphaFoldDB" id="A0A7W8DQB3"/>
<sequence length="82" mass="9397">MRSADFYALLSRAYLGGVTRDEMRWEISLTEAYGMILASGILHGGAFVWPDPRLSRSGRQMLKLRDKLERWKTEGFASMIDL</sequence>
<name>A0A7W8DQB3_9BACT</name>
<dbReference type="Proteomes" id="UP000534294">
    <property type="component" value="Unassembled WGS sequence"/>
</dbReference>
<reference evidence="1 2" key="1">
    <citation type="submission" date="2020-08" db="EMBL/GenBank/DDBJ databases">
        <title>Genomic Encyclopedia of Type Strains, Phase IV (KMG-IV): sequencing the most valuable type-strain genomes for metagenomic binning, comparative biology and taxonomic classification.</title>
        <authorList>
            <person name="Goeker M."/>
        </authorList>
    </citation>
    <scope>NUCLEOTIDE SEQUENCE [LARGE SCALE GENOMIC DNA]</scope>
    <source>
        <strain evidence="1 2">DSM 12251</strain>
    </source>
</reference>
<dbReference type="EMBL" id="JACHIF010000004">
    <property type="protein sequence ID" value="MBB5038268.1"/>
    <property type="molecule type" value="Genomic_DNA"/>
</dbReference>
<evidence type="ECO:0000313" key="1">
    <source>
        <dbReference type="EMBL" id="MBB5038268.1"/>
    </source>
</evidence>
<keyword evidence="2" id="KW-1185">Reference proteome</keyword>
<gene>
    <name evidence="1" type="ORF">HNQ64_002526</name>
</gene>